<dbReference type="GO" id="GO:0061665">
    <property type="term" value="F:SUMO ligase activity"/>
    <property type="evidence" value="ECO:0007669"/>
    <property type="project" value="TreeGrafter"/>
</dbReference>
<feature type="region of interest" description="Disordered" evidence="5">
    <location>
        <begin position="641"/>
        <end position="780"/>
    </location>
</feature>
<feature type="compositionally biased region" description="Low complexity" evidence="5">
    <location>
        <begin position="701"/>
        <end position="733"/>
    </location>
</feature>
<evidence type="ECO:0000256" key="2">
    <source>
        <dbReference type="ARBA" id="ARBA00022771"/>
    </source>
</evidence>
<evidence type="ECO:0000259" key="6">
    <source>
        <dbReference type="PROSITE" id="PS51044"/>
    </source>
</evidence>
<accession>R0H502</accession>
<dbReference type="Gene3D" id="3.30.40.10">
    <property type="entry name" value="Zinc/RING finger domain, C3HC4 (zinc finger)"/>
    <property type="match status" value="1"/>
</dbReference>
<evidence type="ECO:0000313" key="7">
    <source>
        <dbReference type="EMBL" id="EOA18603.1"/>
    </source>
</evidence>
<dbReference type="EMBL" id="KB870811">
    <property type="protein sequence ID" value="EOA18603.1"/>
    <property type="molecule type" value="Genomic_DNA"/>
</dbReference>
<organism evidence="7 8">
    <name type="scientific">Capsella rubella</name>
    <dbReference type="NCBI Taxonomy" id="81985"/>
    <lineage>
        <taxon>Eukaryota</taxon>
        <taxon>Viridiplantae</taxon>
        <taxon>Streptophyta</taxon>
        <taxon>Embryophyta</taxon>
        <taxon>Tracheophyta</taxon>
        <taxon>Spermatophyta</taxon>
        <taxon>Magnoliopsida</taxon>
        <taxon>eudicotyledons</taxon>
        <taxon>Gunneridae</taxon>
        <taxon>Pentapetalae</taxon>
        <taxon>rosids</taxon>
        <taxon>malvids</taxon>
        <taxon>Brassicales</taxon>
        <taxon>Brassicaceae</taxon>
        <taxon>Camelineae</taxon>
        <taxon>Capsella</taxon>
    </lineage>
</organism>
<evidence type="ECO:0000313" key="8">
    <source>
        <dbReference type="Proteomes" id="UP000029121"/>
    </source>
</evidence>
<evidence type="ECO:0000256" key="3">
    <source>
        <dbReference type="ARBA" id="ARBA00022833"/>
    </source>
</evidence>
<dbReference type="GO" id="GO:0000785">
    <property type="term" value="C:chromatin"/>
    <property type="evidence" value="ECO:0007669"/>
    <property type="project" value="TreeGrafter"/>
</dbReference>
<proteinExistence type="predicted"/>
<dbReference type="GO" id="GO:0008270">
    <property type="term" value="F:zinc ion binding"/>
    <property type="evidence" value="ECO:0007669"/>
    <property type="project" value="UniProtKB-KW"/>
</dbReference>
<dbReference type="STRING" id="81985.R0H502"/>
<dbReference type="InterPro" id="IPR013083">
    <property type="entry name" value="Znf_RING/FYVE/PHD"/>
</dbReference>
<dbReference type="PROSITE" id="PS51044">
    <property type="entry name" value="ZF_SP_RING"/>
    <property type="match status" value="1"/>
</dbReference>
<keyword evidence="8" id="KW-1185">Reference proteome</keyword>
<protein>
    <recommendedName>
        <fullName evidence="6">SP-RING-type domain-containing protein</fullName>
    </recommendedName>
</protein>
<keyword evidence="3" id="KW-0862">Zinc</keyword>
<dbReference type="FunFam" id="3.30.40.10:FF:001069">
    <property type="entry name" value="E4 SUMO-protein ligase PIAL1"/>
    <property type="match status" value="1"/>
</dbReference>
<dbReference type="AlphaFoldDB" id="R0H502"/>
<evidence type="ECO:0000256" key="1">
    <source>
        <dbReference type="ARBA" id="ARBA00022723"/>
    </source>
</evidence>
<evidence type="ECO:0000256" key="4">
    <source>
        <dbReference type="PROSITE-ProRule" id="PRU00452"/>
    </source>
</evidence>
<feature type="region of interest" description="Disordered" evidence="5">
    <location>
        <begin position="534"/>
        <end position="617"/>
    </location>
</feature>
<sequence>MSTVAGAATRPVSGSGLREKTAASLVNSFRLTSVTQRLRYHIQVGPKSDSKEFQICCISFAKGIDFAIANNDVPKKVEEFPRLLKQVCRHLTDVYTKTAVMVLMISVKHACQLGWFSDSESQELLALADEMRTCFGSSGSTIPGITSPSSTFSQIMERFYPFVKLGHVLVSFEVKAGYTMLAHDFHISKNMPHSLQEKIRLFVAQTDNIDTSSCISNPPEVSFLLNGKGVDKRVNIAMVPGPQLPTNVTAQLKYGTNLLQVMGNFKGNYIIIIAFTGLVVPPEQPVLKDYLQSGVIESSPDSDIIEGPSRVSLTCPISRRRIKLPVKGQLCKHLQCFDFSNYVHINMRNPSWRCPHCNQPVCYPEIRLDQNMVKASCYILKDVGHNAVDVIIDAGGSWKVAKKTDEIMEPVREIIHDLEDPMSLLNSGPVVFDLTGDDDAEMEVFGNNKVEDQKPCLSNALGQSNNNRSKEASNDDNCSIFDLSDVIAFDPVILSALENTAPQPHQALNTGTGQQYSNLSQLPMSIDPMPVPLPFSQTPSPRDRPATTSTVCTMPSPQFSQVHASPVTPTGTYLGRTSSPRWNQTYPYQASSMTTPYQSRRVPIPGTSQSPANALSSVQSQHVPRVLNQPNSYGIRGVTSNHVSTQRQHQSGPNVQSVSRTSDLMDVDLTVPDTTNWRPRMRGSLVPGSHSTALDHMIIRPTQNSQTSTRPTSSQPFQTPSIQTSQSQSPFSTGAYRTQAVVGNRNHPVPAPAGLGNRNHPEPAPADFARPTGPTSSRRT</sequence>
<evidence type="ECO:0000256" key="5">
    <source>
        <dbReference type="SAM" id="MobiDB-lite"/>
    </source>
</evidence>
<feature type="compositionally biased region" description="Polar residues" evidence="5">
    <location>
        <begin position="535"/>
        <end position="598"/>
    </location>
</feature>
<dbReference type="CDD" id="cd16650">
    <property type="entry name" value="SP-RING_PIAS-like"/>
    <property type="match status" value="1"/>
</dbReference>
<feature type="compositionally biased region" description="Polar residues" evidence="5">
    <location>
        <begin position="641"/>
        <end position="662"/>
    </location>
</feature>
<dbReference type="PANTHER" id="PTHR10782">
    <property type="entry name" value="ZINC FINGER MIZ DOMAIN-CONTAINING PROTEIN"/>
    <property type="match status" value="1"/>
</dbReference>
<dbReference type="GO" id="GO:0016925">
    <property type="term" value="P:protein sumoylation"/>
    <property type="evidence" value="ECO:0007669"/>
    <property type="project" value="UniProtKB-ARBA"/>
</dbReference>
<reference evidence="8" key="1">
    <citation type="journal article" date="2013" name="Nat. Genet.">
        <title>The Capsella rubella genome and the genomic consequences of rapid mating system evolution.</title>
        <authorList>
            <person name="Slotte T."/>
            <person name="Hazzouri K.M."/>
            <person name="Agren J.A."/>
            <person name="Koenig D."/>
            <person name="Maumus F."/>
            <person name="Guo Y.L."/>
            <person name="Steige K."/>
            <person name="Platts A.E."/>
            <person name="Escobar J.S."/>
            <person name="Newman L.K."/>
            <person name="Wang W."/>
            <person name="Mandakova T."/>
            <person name="Vello E."/>
            <person name="Smith L.M."/>
            <person name="Henz S.R."/>
            <person name="Steffen J."/>
            <person name="Takuno S."/>
            <person name="Brandvain Y."/>
            <person name="Coop G."/>
            <person name="Andolfatto P."/>
            <person name="Hu T.T."/>
            <person name="Blanchette M."/>
            <person name="Clark R.M."/>
            <person name="Quesneville H."/>
            <person name="Nordborg M."/>
            <person name="Gaut B.S."/>
            <person name="Lysak M.A."/>
            <person name="Jenkins J."/>
            <person name="Grimwood J."/>
            <person name="Chapman J."/>
            <person name="Prochnik S."/>
            <person name="Shu S."/>
            <person name="Rokhsar D."/>
            <person name="Schmutz J."/>
            <person name="Weigel D."/>
            <person name="Wright S.I."/>
        </authorList>
    </citation>
    <scope>NUCLEOTIDE SEQUENCE [LARGE SCALE GENOMIC DNA]</scope>
    <source>
        <strain evidence="8">cv. Monte Gargano</strain>
    </source>
</reference>
<feature type="domain" description="SP-RING-type" evidence="6">
    <location>
        <begin position="300"/>
        <end position="381"/>
    </location>
</feature>
<gene>
    <name evidence="7" type="ORF">CARUB_v10007176mg</name>
</gene>
<feature type="compositionally biased region" description="Polar residues" evidence="5">
    <location>
        <begin position="606"/>
        <end position="617"/>
    </location>
</feature>
<dbReference type="PANTHER" id="PTHR10782:SF4">
    <property type="entry name" value="TONALLI, ISOFORM E"/>
    <property type="match status" value="1"/>
</dbReference>
<feature type="region of interest" description="Disordered" evidence="5">
    <location>
        <begin position="455"/>
        <end position="474"/>
    </location>
</feature>
<dbReference type="Pfam" id="PF02891">
    <property type="entry name" value="zf-MIZ"/>
    <property type="match status" value="1"/>
</dbReference>
<name>R0H502_9BRAS</name>
<keyword evidence="1" id="KW-0479">Metal-binding</keyword>
<keyword evidence="2 4" id="KW-0863">Zinc-finger</keyword>
<dbReference type="Proteomes" id="UP000029121">
    <property type="component" value="Unassembled WGS sequence"/>
</dbReference>
<dbReference type="eggNOG" id="KOG2169">
    <property type="taxonomic scope" value="Eukaryota"/>
</dbReference>
<dbReference type="InterPro" id="IPR004181">
    <property type="entry name" value="Znf_MIZ"/>
</dbReference>